<name>A0A0F6B129_SALT1</name>
<dbReference type="PATRIC" id="fig|588858.6.peg.1665"/>
<protein>
    <submittedName>
        <fullName evidence="6">Transcriptional repressor</fullName>
    </submittedName>
</protein>
<dbReference type="KEGG" id="seo:STM14_1735"/>
<dbReference type="BioCyc" id="SENT588858:STM14_RS08040-MONOMER"/>
<feature type="domain" description="HTH tetR-type" evidence="5">
    <location>
        <begin position="7"/>
        <end position="67"/>
    </location>
</feature>
<dbReference type="SUPFAM" id="SSF46689">
    <property type="entry name" value="Homeodomain-like"/>
    <property type="match status" value="1"/>
</dbReference>
<dbReference type="InterPro" id="IPR036271">
    <property type="entry name" value="Tet_transcr_reg_TetR-rel_C_sf"/>
</dbReference>
<reference evidence="6 7" key="1">
    <citation type="journal article" date="2010" name="J. Bacteriol.">
        <title>Short-term signatures of evolutionary change in the Salmonella enterica serovar typhimurium 14028 genome.</title>
        <authorList>
            <person name="Jarvik T."/>
            <person name="Smillie C."/>
            <person name="Groisman E.A."/>
            <person name="Ochman H."/>
        </authorList>
    </citation>
    <scope>NUCLEOTIDE SEQUENCE [LARGE SCALE GENOMIC DNA]</scope>
    <source>
        <strain evidence="7">14028s / SGSC 2262</strain>
    </source>
</reference>
<dbReference type="InterPro" id="IPR009057">
    <property type="entry name" value="Homeodomain-like_sf"/>
</dbReference>
<evidence type="ECO:0000256" key="4">
    <source>
        <dbReference type="PROSITE-ProRule" id="PRU00335"/>
    </source>
</evidence>
<evidence type="ECO:0000256" key="1">
    <source>
        <dbReference type="ARBA" id="ARBA00023015"/>
    </source>
</evidence>
<dbReference type="Pfam" id="PF00440">
    <property type="entry name" value="TetR_N"/>
    <property type="match status" value="1"/>
</dbReference>
<dbReference type="PROSITE" id="PS50977">
    <property type="entry name" value="HTH_TETR_2"/>
    <property type="match status" value="1"/>
</dbReference>
<dbReference type="HOGENOM" id="CLU_069356_28_1_6"/>
<evidence type="ECO:0000256" key="3">
    <source>
        <dbReference type="ARBA" id="ARBA00023163"/>
    </source>
</evidence>
<gene>
    <name evidence="6" type="primary">ydhM</name>
    <name evidence="6" type="ordered locus">STM14_1735</name>
</gene>
<dbReference type="Gene3D" id="1.10.357.10">
    <property type="entry name" value="Tetracycline Repressor, domain 2"/>
    <property type="match status" value="1"/>
</dbReference>
<dbReference type="InterPro" id="IPR011075">
    <property type="entry name" value="TetR_C"/>
</dbReference>
<dbReference type="Pfam" id="PF16925">
    <property type="entry name" value="TetR_C_13"/>
    <property type="match status" value="1"/>
</dbReference>
<keyword evidence="7" id="KW-1185">Reference proteome</keyword>
<keyword evidence="3" id="KW-0804">Transcription</keyword>
<sequence length="199" mass="22264">MNKQTEHDTREHLLATGEQLCMQRGFTGMGLSELLKTAQVPKGSFYHYFRSKEAFGVAMLERHYACYHQRLTAHFTCGPGNHRDRLLAWYQETLKQFCQQGAISGCLTVKLSAEVCDLSEDMRSTMDKGAQEIMALLARALEDGRNSHCLHFTGQPLPQAQVLYALWLGANLQAKISRSAAPLENALAHVKTIIATPEQ</sequence>
<dbReference type="RefSeq" id="WP_001041821.1">
    <property type="nucleotide sequence ID" value="NC_016856.1"/>
</dbReference>
<dbReference type="GO" id="GO:0003677">
    <property type="term" value="F:DNA binding"/>
    <property type="evidence" value="ECO:0007669"/>
    <property type="project" value="UniProtKB-UniRule"/>
</dbReference>
<feature type="DNA-binding region" description="H-T-H motif" evidence="4">
    <location>
        <begin position="30"/>
        <end position="49"/>
    </location>
</feature>
<dbReference type="Proteomes" id="UP000002695">
    <property type="component" value="Chromosome"/>
</dbReference>
<dbReference type="AlphaFoldDB" id="A0A0F6B129"/>
<evidence type="ECO:0000313" key="7">
    <source>
        <dbReference type="Proteomes" id="UP000002695"/>
    </source>
</evidence>
<dbReference type="PANTHER" id="PTHR47506:SF6">
    <property type="entry name" value="HTH-TYPE TRANSCRIPTIONAL REPRESSOR NEMR"/>
    <property type="match status" value="1"/>
</dbReference>
<evidence type="ECO:0000256" key="2">
    <source>
        <dbReference type="ARBA" id="ARBA00023125"/>
    </source>
</evidence>
<proteinExistence type="predicted"/>
<evidence type="ECO:0000259" key="5">
    <source>
        <dbReference type="PROSITE" id="PS50977"/>
    </source>
</evidence>
<accession>A0A0F6B129</accession>
<dbReference type="EMBL" id="CP001363">
    <property type="protein sequence ID" value="ACY88211.1"/>
    <property type="molecule type" value="Genomic_DNA"/>
</dbReference>
<dbReference type="PANTHER" id="PTHR47506">
    <property type="entry name" value="TRANSCRIPTIONAL REGULATORY PROTEIN"/>
    <property type="match status" value="1"/>
</dbReference>
<organism evidence="6 7">
    <name type="scientific">Salmonella typhimurium (strain 14028s / SGSC 2262)</name>
    <dbReference type="NCBI Taxonomy" id="588858"/>
    <lineage>
        <taxon>Bacteria</taxon>
        <taxon>Pseudomonadati</taxon>
        <taxon>Pseudomonadota</taxon>
        <taxon>Gammaproteobacteria</taxon>
        <taxon>Enterobacterales</taxon>
        <taxon>Enterobacteriaceae</taxon>
        <taxon>Salmonella</taxon>
    </lineage>
</organism>
<dbReference type="InterPro" id="IPR001647">
    <property type="entry name" value="HTH_TetR"/>
</dbReference>
<keyword evidence="2 4" id="KW-0238">DNA-binding</keyword>
<keyword evidence="1" id="KW-0805">Transcription regulation</keyword>
<evidence type="ECO:0000313" key="6">
    <source>
        <dbReference type="EMBL" id="ACY88211.1"/>
    </source>
</evidence>
<dbReference type="SUPFAM" id="SSF48498">
    <property type="entry name" value="Tetracyclin repressor-like, C-terminal domain"/>
    <property type="match status" value="1"/>
</dbReference>